<feature type="non-terminal residue" evidence="1">
    <location>
        <position position="1"/>
    </location>
</feature>
<organism evidence="1">
    <name type="scientific">marine sediment metagenome</name>
    <dbReference type="NCBI Taxonomy" id="412755"/>
    <lineage>
        <taxon>unclassified sequences</taxon>
        <taxon>metagenomes</taxon>
        <taxon>ecological metagenomes</taxon>
    </lineage>
</organism>
<reference evidence="1" key="1">
    <citation type="journal article" date="2015" name="Nature">
        <title>Complex archaea that bridge the gap between prokaryotes and eukaryotes.</title>
        <authorList>
            <person name="Spang A."/>
            <person name="Saw J.H."/>
            <person name="Jorgensen S.L."/>
            <person name="Zaremba-Niedzwiedzka K."/>
            <person name="Martijn J."/>
            <person name="Lind A.E."/>
            <person name="van Eijk R."/>
            <person name="Schleper C."/>
            <person name="Guy L."/>
            <person name="Ettema T.J."/>
        </authorList>
    </citation>
    <scope>NUCLEOTIDE SEQUENCE</scope>
</reference>
<name>A0A0F9U0E4_9ZZZZ</name>
<comment type="caution">
    <text evidence="1">The sequence shown here is derived from an EMBL/GenBank/DDBJ whole genome shotgun (WGS) entry which is preliminary data.</text>
</comment>
<dbReference type="AlphaFoldDB" id="A0A0F9U0E4"/>
<dbReference type="EMBL" id="LAZR01000144">
    <property type="protein sequence ID" value="KKN86715.1"/>
    <property type="molecule type" value="Genomic_DNA"/>
</dbReference>
<evidence type="ECO:0000313" key="1">
    <source>
        <dbReference type="EMBL" id="KKN86715.1"/>
    </source>
</evidence>
<proteinExistence type="predicted"/>
<gene>
    <name evidence="1" type="ORF">LCGC14_0265100</name>
</gene>
<accession>A0A0F9U0E4</accession>
<protein>
    <submittedName>
        <fullName evidence="1">Uncharacterized protein</fullName>
    </submittedName>
</protein>
<sequence length="23" mass="2702">TEQLERWSEQVLVADTLDALFTH</sequence>